<name>A0A917IVA8_9BACT</name>
<dbReference type="GO" id="GO:0008703">
    <property type="term" value="F:5-amino-6-(5-phosphoribosylamino)uracil reductase activity"/>
    <property type="evidence" value="ECO:0007669"/>
    <property type="project" value="InterPro"/>
</dbReference>
<dbReference type="Proteomes" id="UP000627292">
    <property type="component" value="Unassembled WGS sequence"/>
</dbReference>
<reference evidence="2" key="2">
    <citation type="submission" date="2020-09" db="EMBL/GenBank/DDBJ databases">
        <authorList>
            <person name="Sun Q."/>
            <person name="Zhou Y."/>
        </authorList>
    </citation>
    <scope>NUCLEOTIDE SEQUENCE</scope>
    <source>
        <strain evidence="2">CGMCC 1.15290</strain>
    </source>
</reference>
<dbReference type="PANTHER" id="PTHR38011">
    <property type="entry name" value="DIHYDROFOLATE REDUCTASE FAMILY PROTEIN (AFU_ORTHOLOGUE AFUA_8G06820)"/>
    <property type="match status" value="1"/>
</dbReference>
<dbReference type="Gene3D" id="3.40.430.10">
    <property type="entry name" value="Dihydrofolate Reductase, subunit A"/>
    <property type="match status" value="1"/>
</dbReference>
<evidence type="ECO:0000313" key="3">
    <source>
        <dbReference type="Proteomes" id="UP000627292"/>
    </source>
</evidence>
<reference evidence="2" key="1">
    <citation type="journal article" date="2014" name="Int. J. Syst. Evol. Microbiol.">
        <title>Complete genome sequence of Corynebacterium casei LMG S-19264T (=DSM 44701T), isolated from a smear-ripened cheese.</title>
        <authorList>
            <consortium name="US DOE Joint Genome Institute (JGI-PGF)"/>
            <person name="Walter F."/>
            <person name="Albersmeier A."/>
            <person name="Kalinowski J."/>
            <person name="Ruckert C."/>
        </authorList>
    </citation>
    <scope>NUCLEOTIDE SEQUENCE</scope>
    <source>
        <strain evidence="2">CGMCC 1.15290</strain>
    </source>
</reference>
<proteinExistence type="predicted"/>
<gene>
    <name evidence="2" type="ORF">GCM10011379_15810</name>
</gene>
<accession>A0A917IVA8</accession>
<protein>
    <submittedName>
        <fullName evidence="2">Dihydrofolate reductase</fullName>
    </submittedName>
</protein>
<sequence length="201" mass="22080">MKKIIVCTFLTMDGVMQGPGGPEEDTSGNFPWGGWGALHWDDVMNETMARHTAAPYDLLLGRHTYEIFAGYWPNHDDDPTGHLFNRINKYVAATTPVHLSWDGSILLEGNVAEAVKTLKAQDGPDLLVWGSGKLVQTLLKHQLVDIMHNWIFPVTLGTGKKLFTEGTQAQQWKLVSSVVSTTGVIVASYQPNGEVQTGTMS</sequence>
<feature type="domain" description="Bacterial bifunctional deaminase-reductase C-terminal" evidence="1">
    <location>
        <begin position="3"/>
        <end position="185"/>
    </location>
</feature>
<dbReference type="InterPro" id="IPR024072">
    <property type="entry name" value="DHFR-like_dom_sf"/>
</dbReference>
<dbReference type="InterPro" id="IPR050765">
    <property type="entry name" value="Riboflavin_Biosynth_HTPR"/>
</dbReference>
<evidence type="ECO:0000259" key="1">
    <source>
        <dbReference type="Pfam" id="PF01872"/>
    </source>
</evidence>
<dbReference type="AlphaFoldDB" id="A0A917IVA8"/>
<dbReference type="PANTHER" id="PTHR38011:SF2">
    <property type="entry name" value="BIFUNCTIONAL DEAMINASE-REDUCTASE DOMAIN PROTEIN"/>
    <property type="match status" value="1"/>
</dbReference>
<dbReference type="InterPro" id="IPR002734">
    <property type="entry name" value="RibDG_C"/>
</dbReference>
<dbReference type="Pfam" id="PF01872">
    <property type="entry name" value="RibD_C"/>
    <property type="match status" value="1"/>
</dbReference>
<organism evidence="2 3">
    <name type="scientific">Filimonas zeae</name>
    <dbReference type="NCBI Taxonomy" id="1737353"/>
    <lineage>
        <taxon>Bacteria</taxon>
        <taxon>Pseudomonadati</taxon>
        <taxon>Bacteroidota</taxon>
        <taxon>Chitinophagia</taxon>
        <taxon>Chitinophagales</taxon>
        <taxon>Chitinophagaceae</taxon>
        <taxon>Filimonas</taxon>
    </lineage>
</organism>
<comment type="caution">
    <text evidence="2">The sequence shown here is derived from an EMBL/GenBank/DDBJ whole genome shotgun (WGS) entry which is preliminary data.</text>
</comment>
<dbReference type="RefSeq" id="WP_188951486.1">
    <property type="nucleotide sequence ID" value="NZ_BMIB01000002.1"/>
</dbReference>
<dbReference type="EMBL" id="BMIB01000002">
    <property type="protein sequence ID" value="GGH64127.1"/>
    <property type="molecule type" value="Genomic_DNA"/>
</dbReference>
<keyword evidence="3" id="KW-1185">Reference proteome</keyword>
<dbReference type="SUPFAM" id="SSF53597">
    <property type="entry name" value="Dihydrofolate reductase-like"/>
    <property type="match status" value="1"/>
</dbReference>
<evidence type="ECO:0000313" key="2">
    <source>
        <dbReference type="EMBL" id="GGH64127.1"/>
    </source>
</evidence>
<dbReference type="GO" id="GO:0009231">
    <property type="term" value="P:riboflavin biosynthetic process"/>
    <property type="evidence" value="ECO:0007669"/>
    <property type="project" value="InterPro"/>
</dbReference>